<comment type="caution">
    <text evidence="2">The sequence shown here is derived from an EMBL/GenBank/DDBJ whole genome shotgun (WGS) entry which is preliminary data.</text>
</comment>
<protein>
    <submittedName>
        <fullName evidence="2">Uncharacterized protein</fullName>
    </submittedName>
</protein>
<organism evidence="2 3">
    <name type="scientific">Grifola frondosa</name>
    <name type="common">Maitake</name>
    <name type="synonym">Polyporus frondosus</name>
    <dbReference type="NCBI Taxonomy" id="5627"/>
    <lineage>
        <taxon>Eukaryota</taxon>
        <taxon>Fungi</taxon>
        <taxon>Dikarya</taxon>
        <taxon>Basidiomycota</taxon>
        <taxon>Agaricomycotina</taxon>
        <taxon>Agaricomycetes</taxon>
        <taxon>Polyporales</taxon>
        <taxon>Grifolaceae</taxon>
        <taxon>Grifola</taxon>
    </lineage>
</organism>
<dbReference type="Proteomes" id="UP000092993">
    <property type="component" value="Unassembled WGS sequence"/>
</dbReference>
<accession>A0A1C7LNX6</accession>
<keyword evidence="3" id="KW-1185">Reference proteome</keyword>
<gene>
    <name evidence="2" type="ORF">A0H81_13600</name>
</gene>
<evidence type="ECO:0000313" key="3">
    <source>
        <dbReference type="Proteomes" id="UP000092993"/>
    </source>
</evidence>
<dbReference type="AlphaFoldDB" id="A0A1C7LNX6"/>
<sequence length="320" mass="33629">MRSTSWAGRQSSMPCANPGTCLFCLDCGIPTSAPTNSSAQAQYDAPSLQNIDDWLREVSAVPSFQSPNIQLDSPFSSILGQGQPDTRFDPAMLQTYALWSSLQNGQAQSQLSRSIPQECCGGRCKCPAGMCACAADCCGCCQGCQCPECEHGDDPNKILTFAVSGERGSCCGGAHTHGRTETYAPHVPVAGPSGANINGGVGSIRNEGRDEGTVFRGPNDGWFDQSLTLPRTSTLSRASSRSSKSSSQQSYQSSSPAPYTDGVGVSHGMGADMHVVRACCASMEMINTSMSIDGSSNSPSPGPPDRTNDVVDYAQSSRMF</sequence>
<proteinExistence type="predicted"/>
<feature type="region of interest" description="Disordered" evidence="1">
    <location>
        <begin position="194"/>
        <end position="263"/>
    </location>
</feature>
<dbReference type="EMBL" id="LUGG01000031">
    <property type="protein sequence ID" value="OBZ66465.1"/>
    <property type="molecule type" value="Genomic_DNA"/>
</dbReference>
<feature type="region of interest" description="Disordered" evidence="1">
    <location>
        <begin position="290"/>
        <end position="320"/>
    </location>
</feature>
<name>A0A1C7LNX6_GRIFR</name>
<dbReference type="STRING" id="5627.A0A1C7LNX6"/>
<reference evidence="2 3" key="1">
    <citation type="submission" date="2016-03" db="EMBL/GenBank/DDBJ databases">
        <title>Whole genome sequencing of Grifola frondosa 9006-11.</title>
        <authorList>
            <person name="Min B."/>
            <person name="Park H."/>
            <person name="Kim J.-G."/>
            <person name="Cho H."/>
            <person name="Oh Y.-L."/>
            <person name="Kong W.-S."/>
            <person name="Choi I.-G."/>
        </authorList>
    </citation>
    <scope>NUCLEOTIDE SEQUENCE [LARGE SCALE GENOMIC DNA]</scope>
    <source>
        <strain evidence="2 3">9006-11</strain>
    </source>
</reference>
<dbReference type="OrthoDB" id="5600085at2759"/>
<feature type="compositionally biased region" description="Low complexity" evidence="1">
    <location>
        <begin position="226"/>
        <end position="259"/>
    </location>
</feature>
<evidence type="ECO:0000313" key="2">
    <source>
        <dbReference type="EMBL" id="OBZ66465.1"/>
    </source>
</evidence>
<evidence type="ECO:0000256" key="1">
    <source>
        <dbReference type="SAM" id="MobiDB-lite"/>
    </source>
</evidence>